<dbReference type="RefSeq" id="WP_190298690.1">
    <property type="nucleotide sequence ID" value="NZ_CP061172.1"/>
</dbReference>
<evidence type="ECO:0000313" key="6">
    <source>
        <dbReference type="Proteomes" id="UP000516384"/>
    </source>
</evidence>
<dbReference type="GO" id="GO:0046872">
    <property type="term" value="F:metal ion binding"/>
    <property type="evidence" value="ECO:0007669"/>
    <property type="project" value="UniProtKB-KW"/>
</dbReference>
<feature type="domain" description="HpcH/HpaI aldolase/citrate lyase" evidence="4">
    <location>
        <begin position="17"/>
        <end position="237"/>
    </location>
</feature>
<dbReference type="GO" id="GO:0016832">
    <property type="term" value="F:aldehyde-lyase activity"/>
    <property type="evidence" value="ECO:0007669"/>
    <property type="project" value="TreeGrafter"/>
</dbReference>
<dbReference type="Pfam" id="PF03328">
    <property type="entry name" value="HpcH_HpaI"/>
    <property type="match status" value="1"/>
</dbReference>
<dbReference type="PANTHER" id="PTHR30502">
    <property type="entry name" value="2-KETO-3-DEOXY-L-RHAMNONATE ALDOLASE"/>
    <property type="match status" value="1"/>
</dbReference>
<dbReference type="Proteomes" id="UP000516384">
    <property type="component" value="Chromosome"/>
</dbReference>
<evidence type="ECO:0000313" key="5">
    <source>
        <dbReference type="EMBL" id="QNR68352.1"/>
    </source>
</evidence>
<reference evidence="5 6" key="1">
    <citation type="submission" date="2020-09" db="EMBL/GenBank/DDBJ databases">
        <title>Characterization of Paenibacillus peoriae strain ZF390 with broad-spectrum antimicrobial activity as a potential biocontrol agent.</title>
        <authorList>
            <person name="Li L."/>
            <person name="Zhao Y."/>
            <person name="Li B."/>
            <person name="Xie X."/>
        </authorList>
    </citation>
    <scope>NUCLEOTIDE SEQUENCE [LARGE SCALE GENOMIC DNA]</scope>
    <source>
        <strain evidence="5 6">ZF390</strain>
    </source>
</reference>
<evidence type="ECO:0000259" key="4">
    <source>
        <dbReference type="Pfam" id="PF03328"/>
    </source>
</evidence>
<dbReference type="EMBL" id="CP061172">
    <property type="protein sequence ID" value="QNR68352.1"/>
    <property type="molecule type" value="Genomic_DNA"/>
</dbReference>
<dbReference type="InterPro" id="IPR050251">
    <property type="entry name" value="HpcH-HpaI_aldolase"/>
</dbReference>
<accession>A0A7H0YB94</accession>
<comment type="similarity">
    <text evidence="1">Belongs to the HpcH/HpaI aldolase family.</text>
</comment>
<dbReference type="Gene3D" id="3.20.20.60">
    <property type="entry name" value="Phosphoenolpyruvate-binding domains"/>
    <property type="match status" value="1"/>
</dbReference>
<dbReference type="PANTHER" id="PTHR30502:SF0">
    <property type="entry name" value="PHOSPHOENOLPYRUVATE CARBOXYLASE FAMILY PROTEIN"/>
    <property type="match status" value="1"/>
</dbReference>
<dbReference type="GO" id="GO:0005737">
    <property type="term" value="C:cytoplasm"/>
    <property type="evidence" value="ECO:0007669"/>
    <property type="project" value="TreeGrafter"/>
</dbReference>
<dbReference type="InterPro" id="IPR040442">
    <property type="entry name" value="Pyrv_kinase-like_dom_sf"/>
</dbReference>
<dbReference type="InterPro" id="IPR005000">
    <property type="entry name" value="Aldolase/citrate-lyase_domain"/>
</dbReference>
<keyword evidence="3" id="KW-0456">Lyase</keyword>
<proteinExistence type="inferred from homology"/>
<evidence type="ECO:0000256" key="2">
    <source>
        <dbReference type="ARBA" id="ARBA00022723"/>
    </source>
</evidence>
<keyword evidence="2" id="KW-0479">Metal-binding</keyword>
<organism evidence="5 6">
    <name type="scientific">Paenibacillus peoriae</name>
    <dbReference type="NCBI Taxonomy" id="59893"/>
    <lineage>
        <taxon>Bacteria</taxon>
        <taxon>Bacillati</taxon>
        <taxon>Bacillota</taxon>
        <taxon>Bacilli</taxon>
        <taxon>Bacillales</taxon>
        <taxon>Paenibacillaceae</taxon>
        <taxon>Paenibacillus</taxon>
    </lineage>
</organism>
<gene>
    <name evidence="5" type="ORF">IAQ67_04490</name>
</gene>
<evidence type="ECO:0000256" key="1">
    <source>
        <dbReference type="ARBA" id="ARBA00005568"/>
    </source>
</evidence>
<name>A0A7H0YB94_9BACL</name>
<sequence>MRINTLKEKIERKQPVFGLFVSIPHPVIIEMIGHAEYDFVIIDLEHAATNMESVEELVRAAELAGMTPLVRISKVERAEILKVLDCGAQGIVIPHVEQREQVEEAVRHAYYHPLGMRSLNSGRPGVFGKYPLTGYIQEANEQVMVVPMIESVEGVRQSASILSHPQVSWVLEGAADLSQSLGVPWQTEHPDVQRVLGALYEAAKQCQVPYATVARSKEGMALWAERGVYIYVLGDDRNTAFRAYEQKRNDYGNAGGLI</sequence>
<dbReference type="SUPFAM" id="SSF51621">
    <property type="entry name" value="Phosphoenolpyruvate/pyruvate domain"/>
    <property type="match status" value="1"/>
</dbReference>
<dbReference type="InterPro" id="IPR015813">
    <property type="entry name" value="Pyrv/PenolPyrv_kinase-like_dom"/>
</dbReference>
<protein>
    <submittedName>
        <fullName evidence="5">Siderophore biosynthesis protein SbnG</fullName>
    </submittedName>
</protein>
<dbReference type="AlphaFoldDB" id="A0A7H0YB94"/>
<evidence type="ECO:0000256" key="3">
    <source>
        <dbReference type="ARBA" id="ARBA00023239"/>
    </source>
</evidence>